<reference evidence="2" key="2">
    <citation type="submission" date="2021-08" db="EMBL/GenBank/DDBJ databases">
        <authorList>
            <person name="Dalcin Martins P."/>
        </authorList>
    </citation>
    <scope>NUCLEOTIDE SEQUENCE</scope>
    <source>
        <strain evidence="2">MAG_39</strain>
    </source>
</reference>
<name>A0A953JF10_9BACT</name>
<dbReference type="NCBIfam" id="NF002449">
    <property type="entry name" value="PRK01617.1"/>
    <property type="match status" value="1"/>
</dbReference>
<dbReference type="Pfam" id="PF02810">
    <property type="entry name" value="SEC-C"/>
    <property type="match status" value="1"/>
</dbReference>
<evidence type="ECO:0000313" key="2">
    <source>
        <dbReference type="EMBL" id="MBZ0156531.1"/>
    </source>
</evidence>
<dbReference type="PANTHER" id="PTHR33747:SF1">
    <property type="entry name" value="ADENYLATE CYCLASE-ASSOCIATED CAP C-TERMINAL DOMAIN-CONTAINING PROTEIN"/>
    <property type="match status" value="1"/>
</dbReference>
<dbReference type="AlphaFoldDB" id="A0A953JF10"/>
<dbReference type="Proteomes" id="UP000705867">
    <property type="component" value="Unassembled WGS sequence"/>
</dbReference>
<reference evidence="2" key="1">
    <citation type="journal article" date="2021" name="bioRxiv">
        <title>Unraveling nitrogen, sulfur and carbon metabolic pathways and microbial community transcriptional responses to substrate deprivation and toxicity stresses in a bioreactor mimicking anoxic brackish coastal sediment conditions.</title>
        <authorList>
            <person name="Martins P.D."/>
            <person name="Echeveste M.J."/>
            <person name="Arshad A."/>
            <person name="Kurth J."/>
            <person name="Ouboter H."/>
            <person name="Jetten M.S.M."/>
            <person name="Welte C.U."/>
        </authorList>
    </citation>
    <scope>NUCLEOTIDE SEQUENCE</scope>
    <source>
        <strain evidence="2">MAG_39</strain>
    </source>
</reference>
<sequence>MMETCPCGATSTYNECCRPIINGERTAETAEQLMRSRYSAYVKKEIEYIFTSLHPDSRSDFDEKSSRAWAESAEWHSFEVVNTVNGGPEDREGLVEFVVSYSEGGIKKEHHELSTFKKETGIWYLLSGKVIPKQVVRSAPKIGRNDPCSCGSGKKFKKCCGE</sequence>
<dbReference type="SUPFAM" id="SSF54427">
    <property type="entry name" value="NTF2-like"/>
    <property type="match status" value="1"/>
</dbReference>
<dbReference type="NCBIfam" id="NF002486">
    <property type="entry name" value="PRK01752.1"/>
    <property type="match status" value="1"/>
</dbReference>
<protein>
    <submittedName>
        <fullName evidence="2">YchJ family protein</fullName>
    </submittedName>
</protein>
<evidence type="ECO:0000259" key="1">
    <source>
        <dbReference type="Pfam" id="PF17775"/>
    </source>
</evidence>
<dbReference type="Pfam" id="PF17775">
    <property type="entry name" value="YchJ_M-like"/>
    <property type="match status" value="1"/>
</dbReference>
<comment type="caution">
    <text evidence="2">The sequence shown here is derived from an EMBL/GenBank/DDBJ whole genome shotgun (WGS) entry which is preliminary data.</text>
</comment>
<gene>
    <name evidence="2" type="ORF">K8I29_10035</name>
</gene>
<dbReference type="SUPFAM" id="SSF103642">
    <property type="entry name" value="Sec-C motif"/>
    <property type="match status" value="1"/>
</dbReference>
<proteinExistence type="predicted"/>
<organism evidence="2 3">
    <name type="scientific">Candidatus Nitrobium versatile</name>
    <dbReference type="NCBI Taxonomy" id="2884831"/>
    <lineage>
        <taxon>Bacteria</taxon>
        <taxon>Pseudomonadati</taxon>
        <taxon>Nitrospirota</taxon>
        <taxon>Nitrospiria</taxon>
        <taxon>Nitrospirales</taxon>
        <taxon>Nitrospiraceae</taxon>
        <taxon>Candidatus Nitrobium</taxon>
    </lineage>
</organism>
<feature type="domain" description="YchJ-like middle NTF2-like" evidence="1">
    <location>
        <begin position="29"/>
        <end position="128"/>
    </location>
</feature>
<accession>A0A953JF10</accession>
<dbReference type="PANTHER" id="PTHR33747">
    <property type="entry name" value="UPF0225 PROTEIN SCO1677"/>
    <property type="match status" value="1"/>
</dbReference>
<dbReference type="InterPro" id="IPR032710">
    <property type="entry name" value="NTF2-like_dom_sf"/>
</dbReference>
<dbReference type="InterPro" id="IPR048469">
    <property type="entry name" value="YchJ-like_M"/>
</dbReference>
<dbReference type="EMBL" id="JAIOIV010000077">
    <property type="protein sequence ID" value="MBZ0156531.1"/>
    <property type="molecule type" value="Genomic_DNA"/>
</dbReference>
<dbReference type="InterPro" id="IPR004027">
    <property type="entry name" value="SEC_C_motif"/>
</dbReference>
<evidence type="ECO:0000313" key="3">
    <source>
        <dbReference type="Proteomes" id="UP000705867"/>
    </source>
</evidence>
<dbReference type="Gene3D" id="3.10.450.50">
    <property type="match status" value="1"/>
</dbReference>